<dbReference type="Pfam" id="PF06985">
    <property type="entry name" value="HET"/>
    <property type="match status" value="1"/>
</dbReference>
<feature type="domain" description="Heterokaryon incompatibility" evidence="1">
    <location>
        <begin position="49"/>
        <end position="194"/>
    </location>
</feature>
<evidence type="ECO:0000313" key="3">
    <source>
        <dbReference type="Proteomes" id="UP000730481"/>
    </source>
</evidence>
<dbReference type="AlphaFoldDB" id="A0A9P5A4L3"/>
<dbReference type="EMBL" id="PVQB02001547">
    <property type="protein sequence ID" value="KAF4331654.1"/>
    <property type="molecule type" value="Genomic_DNA"/>
</dbReference>
<organism evidence="2 3">
    <name type="scientific">Fusarium beomiforme</name>
    <dbReference type="NCBI Taxonomy" id="44412"/>
    <lineage>
        <taxon>Eukaryota</taxon>
        <taxon>Fungi</taxon>
        <taxon>Dikarya</taxon>
        <taxon>Ascomycota</taxon>
        <taxon>Pezizomycotina</taxon>
        <taxon>Sordariomycetes</taxon>
        <taxon>Hypocreomycetidae</taxon>
        <taxon>Hypocreales</taxon>
        <taxon>Nectriaceae</taxon>
        <taxon>Fusarium</taxon>
        <taxon>Fusarium burgessii species complex</taxon>
    </lineage>
</organism>
<dbReference type="PANTHER" id="PTHR24148">
    <property type="entry name" value="ANKYRIN REPEAT DOMAIN-CONTAINING PROTEIN 39 HOMOLOG-RELATED"/>
    <property type="match status" value="1"/>
</dbReference>
<sequence>MDIRLQSLYAKNILETDDSFRLVSLQPGRDDAPLTLCLLNTDLRDAQPYEAVSYVWGDVKDLVLINVQADDETQNHILVTQNCHAALRSFRDSDSPRLLWIDSICIDQDSPAEKNHQLGLMARIYQNASQVLVYLGQGTPDSDAAMRCIREIDEPSNYDGYAAVEVSGIIQENQIAVTNLFKRPWFFRVWVLQEITFAQKAIVVCGDYQLDWESFKTFYHWNVNTGWIQKLPFSITFAVSPSPFVFYATFGERLLKILGDTRSCGATDLRDKLYAILPLLDRDHEEMKQEIEVQQKRWEYDEQELQELSIRQRRLNVPVDYNHSISRVYTDLAVLLMGSVGLDLLSYVVKESAIRGLPTWVPDWSIISPYWAATQRAAAGRYKPSSGFQSGPTQYVWGWKVLYPHLIDPWTSSDYTSTNGEMSRQLHIQTVSLGQIEKLGHVCDIGNSYFPVGQWESLVPDESYLKHKEMPKDLPWEEAHEWHSGPLSLSPFARTLTFDDVIYPEVAKAAISHIKRYNGEVLKDGEGLWKCFGELTDVNKERMPLIQIFEGSGSFEKQAMRILKRCDGKRLCILSNGRIGLAPDRAQVGDEVFVVDGASVPYIFRKATTRGIGNDVLERLFNLVGEGFMLGVMNGEIWDLIDKGKVYREKLIIR</sequence>
<reference evidence="2" key="1">
    <citation type="journal article" date="2017" name="Mycologia">
        <title>Fusarium algeriense, sp. nov., a novel toxigenic crown rot pathogen of durum wheat from Algeria is nested in the Fusarium burgessii species complex.</title>
        <authorList>
            <person name="Laraba I."/>
            <person name="Keddad A."/>
            <person name="Boureghda H."/>
            <person name="Abdallah N."/>
            <person name="Vaughan M.M."/>
            <person name="Proctor R.H."/>
            <person name="Busman M."/>
            <person name="O'Donnell K."/>
        </authorList>
    </citation>
    <scope>NUCLEOTIDE SEQUENCE</scope>
    <source>
        <strain evidence="2">NRRL 25174</strain>
    </source>
</reference>
<dbReference type="PANTHER" id="PTHR24148:SF64">
    <property type="entry name" value="HETEROKARYON INCOMPATIBILITY DOMAIN-CONTAINING PROTEIN"/>
    <property type="match status" value="1"/>
</dbReference>
<reference evidence="2" key="2">
    <citation type="submission" date="2020-02" db="EMBL/GenBank/DDBJ databases">
        <title>Identification and distribution of gene clusters putatively required for synthesis of sphingolipid metabolism inhibitors in phylogenetically diverse species of the filamentous fungus Fusarium.</title>
        <authorList>
            <person name="Kim H.-S."/>
            <person name="Busman M."/>
            <person name="Brown D.W."/>
            <person name="Divon H."/>
            <person name="Uhlig S."/>
            <person name="Proctor R.H."/>
        </authorList>
    </citation>
    <scope>NUCLEOTIDE SEQUENCE</scope>
    <source>
        <strain evidence="2">NRRL 25174</strain>
    </source>
</reference>
<dbReference type="InterPro" id="IPR052895">
    <property type="entry name" value="HetReg/Transcr_Mod"/>
</dbReference>
<keyword evidence="3" id="KW-1185">Reference proteome</keyword>
<name>A0A9P5A4L3_9HYPO</name>
<evidence type="ECO:0000313" key="2">
    <source>
        <dbReference type="EMBL" id="KAF4331654.1"/>
    </source>
</evidence>
<proteinExistence type="predicted"/>
<comment type="caution">
    <text evidence="2">The sequence shown here is derived from an EMBL/GenBank/DDBJ whole genome shotgun (WGS) entry which is preliminary data.</text>
</comment>
<evidence type="ECO:0000259" key="1">
    <source>
        <dbReference type="Pfam" id="PF06985"/>
    </source>
</evidence>
<dbReference type="OrthoDB" id="265717at2759"/>
<gene>
    <name evidence="2" type="ORF">FBEOM_14588</name>
</gene>
<dbReference type="Pfam" id="PF26639">
    <property type="entry name" value="Het-6_barrel"/>
    <property type="match status" value="1"/>
</dbReference>
<dbReference type="Proteomes" id="UP000730481">
    <property type="component" value="Unassembled WGS sequence"/>
</dbReference>
<accession>A0A9P5A4L3</accession>
<protein>
    <submittedName>
        <fullName evidence="2">Heterokaryon incompatibility het-6</fullName>
    </submittedName>
</protein>
<dbReference type="InterPro" id="IPR010730">
    <property type="entry name" value="HET"/>
</dbReference>